<dbReference type="SUPFAM" id="SSF63829">
    <property type="entry name" value="Calcium-dependent phosphotriesterase"/>
    <property type="match status" value="1"/>
</dbReference>
<sequence length="803" mass="81301">MIHRLIQATTAAAILAASALPAAALQSRPEASTSAYTQPSIVDVFSFEGAYHCGGSCAPDGTGSSNSLMLASDGNFYGATVSGGTLMNGVLFKLTPDGTYTDIHNFGFTPDGATVVTSLMEAFDGNLYGVTDSGGANYRGTIFQYNLSTGVFTTVYNFVVGGGSYSQLIDDAKGHLYGSTSYDGLNGLGNIFSWNYKTNSYVDVYDFKNGVDGQHPWGGILVASDGRIYGTSRFGGPTDHTGTGFGDGVAWSVDVQGTDFKVIHNFGASATDGYSPVQGFVEGSDHSLYSTTLFGGKDCSANDNSNGCGTLYKITPNGGNPTYTQVYAFSLSAGQGTNPQHGAPTLGGDGRLYVVGPQGGPTGYGQLMAFTTAGVFTDVHDFAALGASDTSGTPTAAVLEDQLGNLWGGTITGAENQNGDIFKIEAGIAPAMTLTASTTTSDVDQMVKLTWGVTNAFSDSAKVCFASSSDGSFVGQKSIAGNMTVEPATSGTILYTLTCGGSQTATATVDVLPKIVTTTTIDSAPSSLVFGQTGAVDVSVATPSGVVSGILDLVSGGKTIATAEVTNGVAHLSFATAKLSAANYSVQASYEGNQKYAASVSGVAKIVVAKTTPTVKFTLTPAKLADGEPVTLIVSVTNGAGTLSGSVVFSIGNQTITSSVLSSGSAIVSIDTSKYAAGTYAVTAKYGGDVDDTTASASQTMTISKDSTITTLGIASSVVVGSQLVANIAVTKPNIPGTPTGTVQLLRNGQVVASATLSGGKAVIKSSTVVVSAGAYSFSAVYLGDTQDASSSSSSESVTVTTK</sequence>
<gene>
    <name evidence="3" type="ORF">HDF14_000287</name>
</gene>
<evidence type="ECO:0000259" key="2">
    <source>
        <dbReference type="Pfam" id="PF16640"/>
    </source>
</evidence>
<name>A0A9X0U1W7_9BACT</name>
<dbReference type="Gene3D" id="2.60.40.10">
    <property type="entry name" value="Immunoglobulins"/>
    <property type="match status" value="3"/>
</dbReference>
<dbReference type="RefSeq" id="WP_183972829.1">
    <property type="nucleotide sequence ID" value="NZ_JACHEB010000001.1"/>
</dbReference>
<organism evidence="3 4">
    <name type="scientific">Tunturiibacter gelidiferens</name>
    <dbReference type="NCBI Taxonomy" id="3069689"/>
    <lineage>
        <taxon>Bacteria</taxon>
        <taxon>Pseudomonadati</taxon>
        <taxon>Acidobacteriota</taxon>
        <taxon>Terriglobia</taxon>
        <taxon>Terriglobales</taxon>
        <taxon>Acidobacteriaceae</taxon>
        <taxon>Tunturiibacter</taxon>
    </lineage>
</organism>
<evidence type="ECO:0000256" key="1">
    <source>
        <dbReference type="SAM" id="SignalP"/>
    </source>
</evidence>
<evidence type="ECO:0000313" key="4">
    <source>
        <dbReference type="Proteomes" id="UP000535182"/>
    </source>
</evidence>
<feature type="chain" id="PRO_5040746286" evidence="1">
    <location>
        <begin position="23"/>
        <end position="803"/>
    </location>
</feature>
<feature type="domain" description="Bacterial Ig-like" evidence="2">
    <location>
        <begin position="618"/>
        <end position="703"/>
    </location>
</feature>
<dbReference type="NCBIfam" id="TIGR03803">
    <property type="entry name" value="Gloeo_Verruco"/>
    <property type="match status" value="6"/>
</dbReference>
<feature type="signal peptide" evidence="1">
    <location>
        <begin position="1"/>
        <end position="22"/>
    </location>
</feature>
<proteinExistence type="predicted"/>
<dbReference type="InterPro" id="IPR032109">
    <property type="entry name" value="Big_3_5"/>
</dbReference>
<evidence type="ECO:0000313" key="3">
    <source>
        <dbReference type="EMBL" id="MBB5326693.1"/>
    </source>
</evidence>
<dbReference type="EMBL" id="JACHEB010000001">
    <property type="protein sequence ID" value="MBB5326693.1"/>
    <property type="molecule type" value="Genomic_DNA"/>
</dbReference>
<dbReference type="InterPro" id="IPR013783">
    <property type="entry name" value="Ig-like_fold"/>
</dbReference>
<dbReference type="Proteomes" id="UP000535182">
    <property type="component" value="Unassembled WGS sequence"/>
</dbReference>
<protein>
    <submittedName>
        <fullName evidence="3">Repeat protein (TIGR03803 family)</fullName>
    </submittedName>
</protein>
<keyword evidence="4" id="KW-1185">Reference proteome</keyword>
<feature type="domain" description="Bacterial Ig-like" evidence="2">
    <location>
        <begin position="716"/>
        <end position="801"/>
    </location>
</feature>
<dbReference type="Pfam" id="PF16640">
    <property type="entry name" value="Big_3_5"/>
    <property type="match status" value="2"/>
</dbReference>
<reference evidence="3 4" key="1">
    <citation type="submission" date="2020-08" db="EMBL/GenBank/DDBJ databases">
        <title>Genomic Encyclopedia of Type Strains, Phase IV (KMG-V): Genome sequencing to study the core and pangenomes of soil and plant-associated prokaryotes.</title>
        <authorList>
            <person name="Whitman W."/>
        </authorList>
    </citation>
    <scope>NUCLEOTIDE SEQUENCE [LARGE SCALE GENOMIC DNA]</scope>
    <source>
        <strain evidence="3 4">X5P2</strain>
    </source>
</reference>
<keyword evidence="1" id="KW-0732">Signal</keyword>
<accession>A0A9X0U1W7</accession>
<comment type="caution">
    <text evidence="3">The sequence shown here is derived from an EMBL/GenBank/DDBJ whole genome shotgun (WGS) entry which is preliminary data.</text>
</comment>
<dbReference type="AlphaFoldDB" id="A0A9X0U1W7"/>
<dbReference type="InterPro" id="IPR022519">
    <property type="entry name" value="Gloeo/Verruco_rpt"/>
</dbReference>